<name>A0ACB8X9D4_9TELE</name>
<evidence type="ECO:0000313" key="1">
    <source>
        <dbReference type="EMBL" id="KAI3376736.1"/>
    </source>
</evidence>
<proteinExistence type="predicted"/>
<keyword evidence="2" id="KW-1185">Reference proteome</keyword>
<protein>
    <submittedName>
        <fullName evidence="1">Uncharacterized protein</fullName>
    </submittedName>
</protein>
<reference evidence="1" key="1">
    <citation type="submission" date="2022-04" db="EMBL/GenBank/DDBJ databases">
        <title>Jade perch genome.</title>
        <authorList>
            <person name="Chao B."/>
        </authorList>
    </citation>
    <scope>NUCLEOTIDE SEQUENCE</scope>
    <source>
        <strain evidence="1">CB-2022</strain>
    </source>
</reference>
<evidence type="ECO:0000313" key="2">
    <source>
        <dbReference type="Proteomes" id="UP000831701"/>
    </source>
</evidence>
<dbReference type="EMBL" id="CM041531">
    <property type="protein sequence ID" value="KAI3376736.1"/>
    <property type="molecule type" value="Genomic_DNA"/>
</dbReference>
<gene>
    <name evidence="1" type="ORF">L3Q82_000008</name>
</gene>
<sequence>MTCVTSGWGLTRYNAPGTPNKLQQAALPLLSNQQCKTHWGSNISDVMICAGGAGATSCMGDSGGPLVCQKDNAWTLVGIVSWGSSRCSTSTPAVYARVTELRGWRQKITKAPGPDDVSPSCLKVCADQLMPIFTQIFNRSPTCQWIPNFLTNLRQQVRLGSITSSTRTISTGAPQGCVLSPLLFSLYTNDCTSGDPNVKVLKFADDTTVISLIRDSDESAYRREVEQPGLLVQSEQPAAEHTQNCGDDSGLQKEPPTLPPLSILNHECSKTDGHFLKYVLNEHVGVAAVSDLHVPAASSGKLSVSSTCPNSHLSDKMSPPVLSNHVAARLYKSCSLTQTRYDRAMVFLWILSCLAFRRLYSCGSPAIPPVITGYSRIVNVRRQCLTLALAGVLQLNGGGGGGRGMIVDVEVVQVEGGGEGSSQAKQAEVGVAKETIVFPSPVIGAAGIFTAEGPIGERRNRVKRRVNVYSVHQVQGLHSPSCHDRHHRLSFSVTPYDRGGWVMGP</sequence>
<organism evidence="1 2">
    <name type="scientific">Scortum barcoo</name>
    <name type="common">barcoo grunter</name>
    <dbReference type="NCBI Taxonomy" id="214431"/>
    <lineage>
        <taxon>Eukaryota</taxon>
        <taxon>Metazoa</taxon>
        <taxon>Chordata</taxon>
        <taxon>Craniata</taxon>
        <taxon>Vertebrata</taxon>
        <taxon>Euteleostomi</taxon>
        <taxon>Actinopterygii</taxon>
        <taxon>Neopterygii</taxon>
        <taxon>Teleostei</taxon>
        <taxon>Neoteleostei</taxon>
        <taxon>Acanthomorphata</taxon>
        <taxon>Eupercaria</taxon>
        <taxon>Centrarchiformes</taxon>
        <taxon>Terapontoidei</taxon>
        <taxon>Terapontidae</taxon>
        <taxon>Scortum</taxon>
    </lineage>
</organism>
<dbReference type="Proteomes" id="UP000831701">
    <property type="component" value="Chromosome 1"/>
</dbReference>
<comment type="caution">
    <text evidence="1">The sequence shown here is derived from an EMBL/GenBank/DDBJ whole genome shotgun (WGS) entry which is preliminary data.</text>
</comment>
<accession>A0ACB8X9D4</accession>